<name>A0A8H6MFP6_9PEZI</name>
<feature type="coiled-coil region" evidence="1">
    <location>
        <begin position="209"/>
        <end position="236"/>
    </location>
</feature>
<sequence>NLDSFVASLEKRSNASTSRDFTPSWKLAKYDGDCSLPRCLDSIASDKDHMQLNLASFESWVETMLDRWMASQLAHGYVDSCSQLRQLIELYHRLASAEYDGNPESTSIMLLTILELWVACDKAAVHAHPLLMDYDAGVPSELFQNLLLPSRKKMERLSQAEQYLVNRSRHRMSRCSDFHVYTSYGSPDSFSVRYFEQSGRHQKLLAEIEANATADRDEKRRQLARLKSQYQSLMSQYSRSTCNSLDIRVHEWPLPRNSYEKKSVVFELALPQTFGYWREASFYVLMNVLKLQHGGLKQPSTRYPLLTYDALRRYLKTDVSKQRV</sequence>
<accession>A0A8H6MFP6</accession>
<evidence type="ECO:0000313" key="3">
    <source>
        <dbReference type="Proteomes" id="UP000639643"/>
    </source>
</evidence>
<organism evidence="2 3">
    <name type="scientific">Colletotrichum musicola</name>
    <dbReference type="NCBI Taxonomy" id="2175873"/>
    <lineage>
        <taxon>Eukaryota</taxon>
        <taxon>Fungi</taxon>
        <taxon>Dikarya</taxon>
        <taxon>Ascomycota</taxon>
        <taxon>Pezizomycotina</taxon>
        <taxon>Sordariomycetes</taxon>
        <taxon>Hypocreomycetidae</taxon>
        <taxon>Glomerellales</taxon>
        <taxon>Glomerellaceae</taxon>
        <taxon>Colletotrichum</taxon>
        <taxon>Colletotrichum orchidearum species complex</taxon>
    </lineage>
</organism>
<gene>
    <name evidence="2" type="ORF">CMUS01_16792</name>
</gene>
<comment type="caution">
    <text evidence="2">The sequence shown here is derived from an EMBL/GenBank/DDBJ whole genome shotgun (WGS) entry which is preliminary data.</text>
</comment>
<evidence type="ECO:0000313" key="2">
    <source>
        <dbReference type="EMBL" id="KAF6780969.1"/>
    </source>
</evidence>
<keyword evidence="3" id="KW-1185">Reference proteome</keyword>
<feature type="non-terminal residue" evidence="2">
    <location>
        <position position="324"/>
    </location>
</feature>
<protein>
    <submittedName>
        <fullName evidence="2">Uncharacterized protein</fullName>
    </submittedName>
</protein>
<dbReference type="OrthoDB" id="3182339at2759"/>
<keyword evidence="1" id="KW-0175">Coiled coil</keyword>
<evidence type="ECO:0000256" key="1">
    <source>
        <dbReference type="SAM" id="Coils"/>
    </source>
</evidence>
<feature type="non-terminal residue" evidence="2">
    <location>
        <position position="1"/>
    </location>
</feature>
<reference evidence="2" key="1">
    <citation type="journal article" date="2020" name="Phytopathology">
        <title>Genome Sequence Resources of Colletotrichum truncatum, C. plurivorum, C. musicola, and C. sojae: Four Species Pathogenic to Soybean (Glycine max).</title>
        <authorList>
            <person name="Rogerio F."/>
            <person name="Boufleur T.R."/>
            <person name="Ciampi-Guillardi M."/>
            <person name="Sukno S.A."/>
            <person name="Thon M.R."/>
            <person name="Massola Junior N.S."/>
            <person name="Baroncelli R."/>
        </authorList>
    </citation>
    <scope>NUCLEOTIDE SEQUENCE</scope>
    <source>
        <strain evidence="2">LFN0074</strain>
    </source>
</reference>
<proteinExistence type="predicted"/>
<dbReference type="Proteomes" id="UP000639643">
    <property type="component" value="Unassembled WGS sequence"/>
</dbReference>
<dbReference type="AlphaFoldDB" id="A0A8H6MFP6"/>
<dbReference type="EMBL" id="WIGM01002387">
    <property type="protein sequence ID" value="KAF6780969.1"/>
    <property type="molecule type" value="Genomic_DNA"/>
</dbReference>